<feature type="chain" id="PRO_5043741934" description="VWFA domain-containing protein" evidence="2">
    <location>
        <begin position="24"/>
        <end position="703"/>
    </location>
</feature>
<dbReference type="PANTHER" id="PTHR24020:SF84">
    <property type="entry name" value="VWFA DOMAIN-CONTAINING PROTEIN"/>
    <property type="match status" value="1"/>
</dbReference>
<proteinExistence type="predicted"/>
<dbReference type="PROSITE" id="PS50234">
    <property type="entry name" value="VWFA"/>
    <property type="match status" value="2"/>
</dbReference>
<evidence type="ECO:0000256" key="2">
    <source>
        <dbReference type="SAM" id="SignalP"/>
    </source>
</evidence>
<dbReference type="InterPro" id="IPR050525">
    <property type="entry name" value="ECM_Assembly_Org"/>
</dbReference>
<feature type="compositionally biased region" description="Polar residues" evidence="1">
    <location>
        <begin position="282"/>
        <end position="299"/>
    </location>
</feature>
<dbReference type="SMART" id="SM00327">
    <property type="entry name" value="VWA"/>
    <property type="match status" value="2"/>
</dbReference>
<reference evidence="4" key="1">
    <citation type="submission" date="2023-10" db="EMBL/GenBank/DDBJ databases">
        <title>Genome assembly of Pristionchus species.</title>
        <authorList>
            <person name="Yoshida K."/>
            <person name="Sommer R.J."/>
        </authorList>
    </citation>
    <scope>NUCLEOTIDE SEQUENCE</scope>
    <source>
        <strain evidence="4">RS0144</strain>
    </source>
</reference>
<feature type="compositionally biased region" description="Low complexity" evidence="1">
    <location>
        <begin position="457"/>
        <end position="485"/>
    </location>
</feature>
<feature type="compositionally biased region" description="Basic and acidic residues" evidence="1">
    <location>
        <begin position="303"/>
        <end position="330"/>
    </location>
</feature>
<feature type="compositionally biased region" description="Basic and acidic residues" evidence="1">
    <location>
        <begin position="490"/>
        <end position="501"/>
    </location>
</feature>
<evidence type="ECO:0000256" key="1">
    <source>
        <dbReference type="SAM" id="MobiDB-lite"/>
    </source>
</evidence>
<dbReference type="InterPro" id="IPR002035">
    <property type="entry name" value="VWF_A"/>
</dbReference>
<feature type="compositionally biased region" description="Low complexity" evidence="1">
    <location>
        <begin position="363"/>
        <end position="389"/>
    </location>
</feature>
<feature type="compositionally biased region" description="Low complexity" evidence="1">
    <location>
        <begin position="222"/>
        <end position="252"/>
    </location>
</feature>
<name>A0AAV5UJ53_9BILA</name>
<dbReference type="EMBL" id="BTSX01000006">
    <property type="protein sequence ID" value="GMT06338.1"/>
    <property type="molecule type" value="Genomic_DNA"/>
</dbReference>
<feature type="signal peptide" evidence="2">
    <location>
        <begin position="1"/>
        <end position="23"/>
    </location>
</feature>
<accession>A0AAV5UJ53</accession>
<dbReference type="Proteomes" id="UP001432027">
    <property type="component" value="Unassembled WGS sequence"/>
</dbReference>
<dbReference type="PANTHER" id="PTHR24020">
    <property type="entry name" value="COLLAGEN ALPHA"/>
    <property type="match status" value="1"/>
</dbReference>
<dbReference type="AlphaFoldDB" id="A0AAV5UJ53"/>
<evidence type="ECO:0000259" key="3">
    <source>
        <dbReference type="PROSITE" id="PS50234"/>
    </source>
</evidence>
<evidence type="ECO:0000313" key="5">
    <source>
        <dbReference type="Proteomes" id="UP001432027"/>
    </source>
</evidence>
<comment type="caution">
    <text evidence="4">The sequence shown here is derived from an EMBL/GenBank/DDBJ whole genome shotgun (WGS) entry which is preliminary data.</text>
</comment>
<dbReference type="SUPFAM" id="SSF53300">
    <property type="entry name" value="vWA-like"/>
    <property type="match status" value="2"/>
</dbReference>
<feature type="compositionally biased region" description="Basic residues" evidence="1">
    <location>
        <begin position="351"/>
        <end position="362"/>
    </location>
</feature>
<protein>
    <recommendedName>
        <fullName evidence="3">VWFA domain-containing protein</fullName>
    </recommendedName>
</protein>
<feature type="domain" description="VWFA" evidence="3">
    <location>
        <begin position="529"/>
        <end position="699"/>
    </location>
</feature>
<dbReference type="Pfam" id="PF00092">
    <property type="entry name" value="VWA"/>
    <property type="match status" value="2"/>
</dbReference>
<organism evidence="4 5">
    <name type="scientific">Pristionchus entomophagus</name>
    <dbReference type="NCBI Taxonomy" id="358040"/>
    <lineage>
        <taxon>Eukaryota</taxon>
        <taxon>Metazoa</taxon>
        <taxon>Ecdysozoa</taxon>
        <taxon>Nematoda</taxon>
        <taxon>Chromadorea</taxon>
        <taxon>Rhabditida</taxon>
        <taxon>Rhabditina</taxon>
        <taxon>Diplogasteromorpha</taxon>
        <taxon>Diplogasteroidea</taxon>
        <taxon>Neodiplogasteridae</taxon>
        <taxon>Pristionchus</taxon>
    </lineage>
</organism>
<dbReference type="CDD" id="cd01450">
    <property type="entry name" value="vWFA_subfamily_ECM"/>
    <property type="match status" value="1"/>
</dbReference>
<keyword evidence="5" id="KW-1185">Reference proteome</keyword>
<feature type="region of interest" description="Disordered" evidence="1">
    <location>
        <begin position="222"/>
        <end position="443"/>
    </location>
</feature>
<dbReference type="Gene3D" id="3.40.50.410">
    <property type="entry name" value="von Willebrand factor, type A domain"/>
    <property type="match status" value="2"/>
</dbReference>
<gene>
    <name evidence="4" type="ORF">PENTCL1PPCAC_28512</name>
</gene>
<feature type="domain" description="VWFA" evidence="3">
    <location>
        <begin position="36"/>
        <end position="208"/>
    </location>
</feature>
<evidence type="ECO:0000313" key="4">
    <source>
        <dbReference type="EMBL" id="GMT06338.1"/>
    </source>
</evidence>
<feature type="compositionally biased region" description="Low complexity" evidence="1">
    <location>
        <begin position="337"/>
        <end position="350"/>
    </location>
</feature>
<dbReference type="InterPro" id="IPR036465">
    <property type="entry name" value="vWFA_dom_sf"/>
</dbReference>
<sequence>MKETHEMVCRLILVLLLPTVALAQVEQEDPCPPKLDVAFVMDTSGSIELVYAEHVKWTMALAEILPIRQDAVRLAVIQYASYPLTEFSLSTYSSADNVRKHLQQITFQAGVTRTGYALRKAESELFREDKGARGDADKLLILFSDGLSIDDPIRVSETLRNEKNVTLYVVSVGSEGFATEMERIAGTHADTYGPKDLAKLKAHVTKKVENARVCANGERLSSLTTSSTSTTTTTTTTTTKTTTTTTLTTTTTPPKKEEKQPVTLKPVHSSTRRALTGFGSARNLNKPSLLGSQSITSAPIQLRSEERIHSIERRKSSEKDQVSKETSSEQKKRRVVPRFTTTTTTAAPSTTRRHFSTRRRSHFTTTASSTTTKSTTTTTTEAPWSSTTESVHRRAPSTRSLFHRDEPVTRGTAKPWKNPNGPKSLKRIDESEELSAPVESSTQKFEDLFTTTTVEATTTTPSTTTTTKATTAAATFSPRTTTSRRVVPRVRSEEQLTERKPPGPRGRAFAVRNRAFGREENDVDKCQVDVLLVVDSSGSVHNIYDTQKTFLASILEEIDISNHNHRVALIQFAGQNLQKTEWSFDDMSANEQLMKAFGRIRHFTGTTYIGAALHAANRMLDNKRKNVKTLVLLLSDGYSHDNTEVAAEEIRSLQDVELFAVSVAPYTNTGELKKITGDESRIFVGKEAEVMRDILINKLRCAL</sequence>
<keyword evidence="2" id="KW-0732">Signal</keyword>
<feature type="region of interest" description="Disordered" evidence="1">
    <location>
        <begin position="457"/>
        <end position="507"/>
    </location>
</feature>